<evidence type="ECO:0000259" key="3">
    <source>
        <dbReference type="SMART" id="SM01329"/>
    </source>
</evidence>
<dbReference type="Gene3D" id="3.40.718.10">
    <property type="entry name" value="Isopropylmalate Dehydrogenase"/>
    <property type="match status" value="1"/>
</dbReference>
<keyword evidence="2" id="KW-0816">Tricarboxylic acid cycle</keyword>
<dbReference type="AlphaFoldDB" id="A0AAV2Q0R2"/>
<keyword evidence="5" id="KW-1185">Reference proteome</keyword>
<dbReference type="GO" id="GO:0006099">
    <property type="term" value="P:tricarboxylic acid cycle"/>
    <property type="evidence" value="ECO:0007669"/>
    <property type="project" value="UniProtKB-KW"/>
</dbReference>
<comment type="caution">
    <text evidence="4">The sequence shown here is derived from an EMBL/GenBank/DDBJ whole genome shotgun (WGS) entry which is preliminary data.</text>
</comment>
<name>A0AAV2Q0R2_MEGNR</name>
<dbReference type="PANTHER" id="PTHR11835">
    <property type="entry name" value="DECARBOXYLATING DEHYDROGENASES-ISOCITRATE, ISOPROPYLMALATE, TARTRATE"/>
    <property type="match status" value="1"/>
</dbReference>
<dbReference type="Proteomes" id="UP001497623">
    <property type="component" value="Unassembled WGS sequence"/>
</dbReference>
<sequence length="312" mass="35643">MAQSELVAPSITGDSCNFYRYAGVPVDFEKIPLNHNSDEVEFDNAVTAIRRNGVAIKGSIESKYGSLSAVSRNAKLRMDLDLFANVLHIKSYPSVRSVYNDVDLIIIRQNTQGEYSMQEHESVPGVVECLKVVTRDETSRLMNYACEYARAHGRKKITIVHKANIMKIYHTIFHTFKDLHKNHICVDNDLARHSTGHARLSHQHNSISGRPVPPPDHHHHLLSDIPCNAFEVADVTERLGHYHKHFIVFTSVNQHLERHSLEGTIEDYFSTEKNTCKMINRLCTNARNIYHLFDVLKNVFKDQINDPDFDGQ</sequence>
<evidence type="ECO:0000313" key="4">
    <source>
        <dbReference type="EMBL" id="CAL4066258.1"/>
    </source>
</evidence>
<accession>A0AAV2Q0R2</accession>
<organism evidence="4 5">
    <name type="scientific">Meganyctiphanes norvegica</name>
    <name type="common">Northern krill</name>
    <name type="synonym">Thysanopoda norvegica</name>
    <dbReference type="NCBI Taxonomy" id="48144"/>
    <lineage>
        <taxon>Eukaryota</taxon>
        <taxon>Metazoa</taxon>
        <taxon>Ecdysozoa</taxon>
        <taxon>Arthropoda</taxon>
        <taxon>Crustacea</taxon>
        <taxon>Multicrustacea</taxon>
        <taxon>Malacostraca</taxon>
        <taxon>Eumalacostraca</taxon>
        <taxon>Eucarida</taxon>
        <taxon>Euphausiacea</taxon>
        <taxon>Euphausiidae</taxon>
        <taxon>Meganyctiphanes</taxon>
    </lineage>
</organism>
<dbReference type="EMBL" id="CAXKWB010002139">
    <property type="protein sequence ID" value="CAL4066258.1"/>
    <property type="molecule type" value="Genomic_DNA"/>
</dbReference>
<proteinExistence type="inferred from homology"/>
<dbReference type="InterPro" id="IPR024084">
    <property type="entry name" value="IsoPropMal-DH-like_dom"/>
</dbReference>
<reference evidence="4 5" key="1">
    <citation type="submission" date="2024-05" db="EMBL/GenBank/DDBJ databases">
        <authorList>
            <person name="Wallberg A."/>
        </authorList>
    </citation>
    <scope>NUCLEOTIDE SEQUENCE [LARGE SCALE GENOMIC DNA]</scope>
</reference>
<evidence type="ECO:0000256" key="1">
    <source>
        <dbReference type="ARBA" id="ARBA00007769"/>
    </source>
</evidence>
<evidence type="ECO:0000313" key="5">
    <source>
        <dbReference type="Proteomes" id="UP001497623"/>
    </source>
</evidence>
<gene>
    <name evidence="4" type="ORF">MNOR_LOCUS5505</name>
</gene>
<dbReference type="PANTHER" id="PTHR11835:SF60">
    <property type="entry name" value="ISOCITRATE DEHYDROGENASE [NAD] SUBUNIT, MITOCHONDRIAL"/>
    <property type="match status" value="1"/>
</dbReference>
<feature type="non-terminal residue" evidence="4">
    <location>
        <position position="312"/>
    </location>
</feature>
<protein>
    <recommendedName>
        <fullName evidence="3">Isopropylmalate dehydrogenase-like domain-containing protein</fullName>
    </recommendedName>
</protein>
<dbReference type="SUPFAM" id="SSF53659">
    <property type="entry name" value="Isocitrate/Isopropylmalate dehydrogenase-like"/>
    <property type="match status" value="1"/>
</dbReference>
<feature type="domain" description="Isopropylmalate dehydrogenase-like" evidence="3">
    <location>
        <begin position="7"/>
        <end position="282"/>
    </location>
</feature>
<dbReference type="GO" id="GO:0006102">
    <property type="term" value="P:isocitrate metabolic process"/>
    <property type="evidence" value="ECO:0007669"/>
    <property type="project" value="TreeGrafter"/>
</dbReference>
<dbReference type="GO" id="GO:0005739">
    <property type="term" value="C:mitochondrion"/>
    <property type="evidence" value="ECO:0007669"/>
    <property type="project" value="TreeGrafter"/>
</dbReference>
<dbReference type="SMART" id="SM01329">
    <property type="entry name" value="Iso_dh"/>
    <property type="match status" value="1"/>
</dbReference>
<evidence type="ECO:0000256" key="2">
    <source>
        <dbReference type="ARBA" id="ARBA00022532"/>
    </source>
</evidence>
<comment type="similarity">
    <text evidence="1">Belongs to the isocitrate and isopropylmalate dehydrogenases family.</text>
</comment>
<dbReference type="Pfam" id="PF00180">
    <property type="entry name" value="Iso_dh"/>
    <property type="match status" value="1"/>
</dbReference>